<organism evidence="1 2">
    <name type="scientific">Boletus reticuloceps</name>
    <dbReference type="NCBI Taxonomy" id="495285"/>
    <lineage>
        <taxon>Eukaryota</taxon>
        <taxon>Fungi</taxon>
        <taxon>Dikarya</taxon>
        <taxon>Basidiomycota</taxon>
        <taxon>Agaricomycotina</taxon>
        <taxon>Agaricomycetes</taxon>
        <taxon>Agaricomycetidae</taxon>
        <taxon>Boletales</taxon>
        <taxon>Boletineae</taxon>
        <taxon>Boletaceae</taxon>
        <taxon>Boletoideae</taxon>
        <taxon>Boletus</taxon>
    </lineage>
</organism>
<dbReference type="AlphaFoldDB" id="A0A8I3A8K9"/>
<dbReference type="EMBL" id="JAGFBS010000013">
    <property type="protein sequence ID" value="KAG6375938.1"/>
    <property type="molecule type" value="Genomic_DNA"/>
</dbReference>
<dbReference type="Pfam" id="PF10791">
    <property type="entry name" value="F1F0-ATPsyn_F"/>
    <property type="match status" value="1"/>
</dbReference>
<proteinExistence type="predicted"/>
<dbReference type="GO" id="GO:0015986">
    <property type="term" value="P:proton motive force-driven ATP synthesis"/>
    <property type="evidence" value="ECO:0007669"/>
    <property type="project" value="InterPro"/>
</dbReference>
<dbReference type="Proteomes" id="UP000683000">
    <property type="component" value="Unassembled WGS sequence"/>
</dbReference>
<accession>A0A8I3A8K9</accession>
<comment type="caution">
    <text evidence="1">The sequence shown here is derived from an EMBL/GenBank/DDBJ whole genome shotgun (WGS) entry which is preliminary data.</text>
</comment>
<evidence type="ECO:0000313" key="1">
    <source>
        <dbReference type="EMBL" id="KAG6375938.1"/>
    </source>
</evidence>
<protein>
    <submittedName>
        <fullName evidence="1">Uncharacterized protein</fullName>
    </submittedName>
</protein>
<keyword evidence="2" id="KW-1185">Reference proteome</keyword>
<dbReference type="OrthoDB" id="5561579at2759"/>
<dbReference type="InterPro" id="IPR019727">
    <property type="entry name" value="ATP_synth_F0_fsu_mt_fun"/>
</dbReference>
<gene>
    <name evidence="1" type="ORF">JVT61DRAFT_2809</name>
</gene>
<evidence type="ECO:0000313" key="2">
    <source>
        <dbReference type="Proteomes" id="UP000683000"/>
    </source>
</evidence>
<name>A0A8I3A8K9_9AGAM</name>
<reference evidence="1" key="1">
    <citation type="submission" date="2021-03" db="EMBL/GenBank/DDBJ databases">
        <title>Evolutionary innovations through gain and loss of genes in the ectomycorrhizal Boletales.</title>
        <authorList>
            <person name="Wu G."/>
            <person name="Miyauchi S."/>
            <person name="Morin E."/>
            <person name="Yang Z.-L."/>
            <person name="Xu J."/>
            <person name="Martin F.M."/>
        </authorList>
    </citation>
    <scope>NUCLEOTIDE SEQUENCE</scope>
    <source>
        <strain evidence="1">BR01</strain>
    </source>
</reference>
<sequence>MLPTLVRRQFTGLIPPKIATPSHLSAGSGAGLAPLVNFYSKLPKGRAPPATFDPEKKALNRLGLTLLFFFGVGYTIDYNMHLSKQFIMPIRGYPHALDRVPQEPPALSVSGELIRVVNQFYSLYRSQIDEHILYLKPWRGMVCWWGELGKRELVYPARH</sequence>